<feature type="non-terminal residue" evidence="2">
    <location>
        <position position="59"/>
    </location>
</feature>
<evidence type="ECO:0000313" key="2">
    <source>
        <dbReference type="EMBL" id="KAJ7315622.1"/>
    </source>
</evidence>
<dbReference type="Pfam" id="PF18803">
    <property type="entry name" value="CxC2"/>
    <property type="match status" value="1"/>
</dbReference>
<accession>A0AAD7EFI6</accession>
<dbReference type="AlphaFoldDB" id="A0AAD7EFI6"/>
<dbReference type="EMBL" id="JARIHO010000061">
    <property type="protein sequence ID" value="KAJ7315622.1"/>
    <property type="molecule type" value="Genomic_DNA"/>
</dbReference>
<evidence type="ECO:0000313" key="3">
    <source>
        <dbReference type="Proteomes" id="UP001218218"/>
    </source>
</evidence>
<sequence>SLTSVHPGLCFQIGHPPGEECDFRDGPHKMVALDDNVIHQVAIDFCGCIDAPSKIDHLL</sequence>
<keyword evidence="3" id="KW-1185">Reference proteome</keyword>
<proteinExistence type="predicted"/>
<comment type="caution">
    <text evidence="2">The sequence shown here is derived from an EMBL/GenBank/DDBJ whole genome shotgun (WGS) entry which is preliminary data.</text>
</comment>
<organism evidence="2 3">
    <name type="scientific">Mycena albidolilacea</name>
    <dbReference type="NCBI Taxonomy" id="1033008"/>
    <lineage>
        <taxon>Eukaryota</taxon>
        <taxon>Fungi</taxon>
        <taxon>Dikarya</taxon>
        <taxon>Basidiomycota</taxon>
        <taxon>Agaricomycotina</taxon>
        <taxon>Agaricomycetes</taxon>
        <taxon>Agaricomycetidae</taxon>
        <taxon>Agaricales</taxon>
        <taxon>Marasmiineae</taxon>
        <taxon>Mycenaceae</taxon>
        <taxon>Mycena</taxon>
    </lineage>
</organism>
<evidence type="ECO:0000259" key="1">
    <source>
        <dbReference type="Pfam" id="PF18803"/>
    </source>
</evidence>
<feature type="domain" description="CxC2-like cysteine cluster KDZ transposase-associated" evidence="1">
    <location>
        <begin position="8"/>
        <end position="59"/>
    </location>
</feature>
<name>A0AAD7EFI6_9AGAR</name>
<reference evidence="2" key="1">
    <citation type="submission" date="2023-03" db="EMBL/GenBank/DDBJ databases">
        <title>Massive genome expansion in bonnet fungi (Mycena s.s.) driven by repeated elements and novel gene families across ecological guilds.</title>
        <authorList>
            <consortium name="Lawrence Berkeley National Laboratory"/>
            <person name="Harder C.B."/>
            <person name="Miyauchi S."/>
            <person name="Viragh M."/>
            <person name="Kuo A."/>
            <person name="Thoen E."/>
            <person name="Andreopoulos B."/>
            <person name="Lu D."/>
            <person name="Skrede I."/>
            <person name="Drula E."/>
            <person name="Henrissat B."/>
            <person name="Morin E."/>
            <person name="Kohler A."/>
            <person name="Barry K."/>
            <person name="LaButti K."/>
            <person name="Morin E."/>
            <person name="Salamov A."/>
            <person name="Lipzen A."/>
            <person name="Mereny Z."/>
            <person name="Hegedus B."/>
            <person name="Baldrian P."/>
            <person name="Stursova M."/>
            <person name="Weitz H."/>
            <person name="Taylor A."/>
            <person name="Grigoriev I.V."/>
            <person name="Nagy L.G."/>
            <person name="Martin F."/>
            <person name="Kauserud H."/>
        </authorList>
    </citation>
    <scope>NUCLEOTIDE SEQUENCE</scope>
    <source>
        <strain evidence="2">CBHHK002</strain>
    </source>
</reference>
<protein>
    <recommendedName>
        <fullName evidence="1">CxC2-like cysteine cluster KDZ transposase-associated domain-containing protein</fullName>
    </recommendedName>
</protein>
<gene>
    <name evidence="2" type="ORF">DFH08DRAFT_630686</name>
</gene>
<dbReference type="InterPro" id="IPR041457">
    <property type="entry name" value="CxC2_KDZ-assoc"/>
</dbReference>
<dbReference type="Proteomes" id="UP001218218">
    <property type="component" value="Unassembled WGS sequence"/>
</dbReference>
<feature type="non-terminal residue" evidence="2">
    <location>
        <position position="1"/>
    </location>
</feature>